<dbReference type="GO" id="GO:0005634">
    <property type="term" value="C:nucleus"/>
    <property type="evidence" value="ECO:0007669"/>
    <property type="project" value="TreeGrafter"/>
</dbReference>
<keyword evidence="1" id="KW-0346">Stress response</keyword>
<dbReference type="InterPro" id="IPR001436">
    <property type="entry name" value="Alpha-crystallin/sHSP_animal"/>
</dbReference>
<dbReference type="EMBL" id="KQ982557">
    <property type="protein sequence ID" value="KYQ55090.1"/>
    <property type="molecule type" value="Genomic_DNA"/>
</dbReference>
<feature type="chain" id="PRO_5007591635" evidence="4">
    <location>
        <begin position="17"/>
        <end position="206"/>
    </location>
</feature>
<evidence type="ECO:0000313" key="7">
    <source>
        <dbReference type="Proteomes" id="UP000075809"/>
    </source>
</evidence>
<proteinExistence type="inferred from homology"/>
<dbReference type="GO" id="GO:0042026">
    <property type="term" value="P:protein refolding"/>
    <property type="evidence" value="ECO:0007669"/>
    <property type="project" value="TreeGrafter"/>
</dbReference>
<evidence type="ECO:0000313" key="6">
    <source>
        <dbReference type="EMBL" id="KYQ55090.1"/>
    </source>
</evidence>
<evidence type="ECO:0000256" key="4">
    <source>
        <dbReference type="SAM" id="SignalP"/>
    </source>
</evidence>
<evidence type="ECO:0000256" key="2">
    <source>
        <dbReference type="PROSITE-ProRule" id="PRU00285"/>
    </source>
</evidence>
<dbReference type="CDD" id="cd06526">
    <property type="entry name" value="metazoan_ACD"/>
    <property type="match status" value="1"/>
</dbReference>
<keyword evidence="7" id="KW-1185">Reference proteome</keyword>
<dbReference type="KEGG" id="mzt:108723115"/>
<protein>
    <submittedName>
        <fullName evidence="6">Protein lethal(2)essential for life</fullName>
    </submittedName>
</protein>
<dbReference type="GO" id="GO:0005737">
    <property type="term" value="C:cytoplasm"/>
    <property type="evidence" value="ECO:0007669"/>
    <property type="project" value="TreeGrafter"/>
</dbReference>
<evidence type="ECO:0000256" key="1">
    <source>
        <dbReference type="ARBA" id="ARBA00023016"/>
    </source>
</evidence>
<keyword evidence="4" id="KW-0732">Signal</keyword>
<feature type="signal peptide" evidence="4">
    <location>
        <begin position="1"/>
        <end position="16"/>
    </location>
</feature>
<reference evidence="6 7" key="1">
    <citation type="submission" date="2015-09" db="EMBL/GenBank/DDBJ databases">
        <title>Trachymyrmex zeteki WGS genome.</title>
        <authorList>
            <person name="Nygaard S."/>
            <person name="Hu H."/>
            <person name="Boomsma J."/>
            <person name="Zhang G."/>
        </authorList>
    </citation>
    <scope>NUCLEOTIDE SEQUENCE [LARGE SCALE GENOMIC DNA]</scope>
    <source>
        <strain evidence="6">Tzet28-1</strain>
        <tissue evidence="6">Whole body</tissue>
    </source>
</reference>
<dbReference type="GO" id="GO:0051082">
    <property type="term" value="F:unfolded protein binding"/>
    <property type="evidence" value="ECO:0007669"/>
    <property type="project" value="TreeGrafter"/>
</dbReference>
<gene>
    <name evidence="6" type="ORF">ALC60_06093</name>
</gene>
<dbReference type="Pfam" id="PF00011">
    <property type="entry name" value="HSP20"/>
    <property type="match status" value="1"/>
</dbReference>
<accession>A0A151X489</accession>
<feature type="domain" description="SHSP" evidence="5">
    <location>
        <begin position="67"/>
        <end position="175"/>
    </location>
</feature>
<dbReference type="OrthoDB" id="1431247at2759"/>
<evidence type="ECO:0000256" key="3">
    <source>
        <dbReference type="RuleBase" id="RU003616"/>
    </source>
</evidence>
<dbReference type="STRING" id="64791.A0A151X489"/>
<dbReference type="SUPFAM" id="SSF49764">
    <property type="entry name" value="HSP20-like chaperones"/>
    <property type="match status" value="1"/>
</dbReference>
<dbReference type="PANTHER" id="PTHR45640:SF13">
    <property type="entry name" value="HEAT SHOCK PROTEIN 22-RELATED"/>
    <property type="match status" value="1"/>
</dbReference>
<sequence>MYLLPLLFSSLHLGLDVPTNPVNLSALTLGRMHLARSRVISRFHNHYFPIDFHGRKILDFYPYISWRNLNRNQHVVSTMNIDSDGFKITVNVQQYNPEEITVKVVDNWVIIKGIHEKQDKSNVRSQQFVIRYLLPYSSSDIDHITSSTSSDGILTITVPFRTDPKVIQIEQSRKSAFSSNTGQIGAGQIGTEQIDAGQTHGFAGTG</sequence>
<dbReference type="InterPro" id="IPR002068">
    <property type="entry name" value="A-crystallin/Hsp20_dom"/>
</dbReference>
<dbReference type="Gene3D" id="2.60.40.790">
    <property type="match status" value="1"/>
</dbReference>
<dbReference type="PROSITE" id="PS01031">
    <property type="entry name" value="SHSP"/>
    <property type="match status" value="1"/>
</dbReference>
<name>A0A151X489_9HYME</name>
<dbReference type="PRINTS" id="PR00299">
    <property type="entry name" value="ACRYSTALLIN"/>
</dbReference>
<dbReference type="GO" id="GO:0009408">
    <property type="term" value="P:response to heat"/>
    <property type="evidence" value="ECO:0007669"/>
    <property type="project" value="TreeGrafter"/>
</dbReference>
<organism evidence="6 7">
    <name type="scientific">Mycetomoellerius zeteki</name>
    <dbReference type="NCBI Taxonomy" id="64791"/>
    <lineage>
        <taxon>Eukaryota</taxon>
        <taxon>Metazoa</taxon>
        <taxon>Ecdysozoa</taxon>
        <taxon>Arthropoda</taxon>
        <taxon>Hexapoda</taxon>
        <taxon>Insecta</taxon>
        <taxon>Pterygota</taxon>
        <taxon>Neoptera</taxon>
        <taxon>Endopterygota</taxon>
        <taxon>Hymenoptera</taxon>
        <taxon>Apocrita</taxon>
        <taxon>Aculeata</taxon>
        <taxon>Formicoidea</taxon>
        <taxon>Formicidae</taxon>
        <taxon>Myrmicinae</taxon>
        <taxon>Mycetomoellerius</taxon>
    </lineage>
</organism>
<dbReference type="PANTHER" id="PTHR45640">
    <property type="entry name" value="HEAT SHOCK PROTEIN HSP-12.2-RELATED"/>
    <property type="match status" value="1"/>
</dbReference>
<dbReference type="Proteomes" id="UP000075809">
    <property type="component" value="Unassembled WGS sequence"/>
</dbReference>
<comment type="similarity">
    <text evidence="2 3">Belongs to the small heat shock protein (HSP20) family.</text>
</comment>
<evidence type="ECO:0000259" key="5">
    <source>
        <dbReference type="PROSITE" id="PS01031"/>
    </source>
</evidence>
<dbReference type="InterPro" id="IPR008978">
    <property type="entry name" value="HSP20-like_chaperone"/>
</dbReference>
<dbReference type="AlphaFoldDB" id="A0A151X489"/>